<proteinExistence type="evidence at transcript level"/>
<sequence length="75" mass="8890">MNRIAMKCTSARVYLVQHRRLACAWPRAGAVPAWTWSAWTTVKRAELGFNACQAIFRRRRPPSMGWEMEWQRLLR</sequence>
<organism evidence="1">
    <name type="scientific">Zea mays</name>
    <name type="common">Maize</name>
    <dbReference type="NCBI Taxonomy" id="4577"/>
    <lineage>
        <taxon>Eukaryota</taxon>
        <taxon>Viridiplantae</taxon>
        <taxon>Streptophyta</taxon>
        <taxon>Embryophyta</taxon>
        <taxon>Tracheophyta</taxon>
        <taxon>Spermatophyta</taxon>
        <taxon>Magnoliopsida</taxon>
        <taxon>Liliopsida</taxon>
        <taxon>Poales</taxon>
        <taxon>Poaceae</taxon>
        <taxon>PACMAD clade</taxon>
        <taxon>Panicoideae</taxon>
        <taxon>Andropogonodae</taxon>
        <taxon>Andropogoneae</taxon>
        <taxon>Tripsacinae</taxon>
        <taxon>Zea</taxon>
    </lineage>
</organism>
<dbReference type="EMBL" id="EU968867">
    <property type="protein sequence ID" value="ACG40985.1"/>
    <property type="molecule type" value="mRNA"/>
</dbReference>
<reference evidence="1" key="1">
    <citation type="journal article" date="2009" name="Plant Mol. Biol.">
        <title>Insights into corn genes derived from large-scale cDNA sequencing.</title>
        <authorList>
            <person name="Alexandrov N.N."/>
            <person name="Brover V.V."/>
            <person name="Freidin S."/>
            <person name="Troukhan M.E."/>
            <person name="Tatarinova T.V."/>
            <person name="Zhang H."/>
            <person name="Swaller T.J."/>
            <person name="Lu Y.P."/>
            <person name="Bouck J."/>
            <person name="Flavell R.B."/>
            <person name="Feldmann K.A."/>
        </authorList>
    </citation>
    <scope>NUCLEOTIDE SEQUENCE</scope>
</reference>
<evidence type="ECO:0000313" key="1">
    <source>
        <dbReference type="EMBL" id="ACG40985.1"/>
    </source>
</evidence>
<name>B6TV52_MAIZE</name>
<dbReference type="AlphaFoldDB" id="B6TV52"/>
<protein>
    <submittedName>
        <fullName evidence="1">Uncharacterized protein</fullName>
    </submittedName>
</protein>
<accession>B6TV52</accession>